<reference evidence="2" key="1">
    <citation type="journal article" date="2021" name="Sci. Rep.">
        <title>Diploid genomic architecture of Nitzschia inconspicua, an elite biomass production diatom.</title>
        <authorList>
            <person name="Oliver A."/>
            <person name="Podell S."/>
            <person name="Pinowska A."/>
            <person name="Traller J.C."/>
            <person name="Smith S.R."/>
            <person name="McClure R."/>
            <person name="Beliaev A."/>
            <person name="Bohutskyi P."/>
            <person name="Hill E.A."/>
            <person name="Rabines A."/>
            <person name="Zheng H."/>
            <person name="Allen L.Z."/>
            <person name="Kuo A."/>
            <person name="Grigoriev I.V."/>
            <person name="Allen A.E."/>
            <person name="Hazlebeck D."/>
            <person name="Allen E.E."/>
        </authorList>
    </citation>
    <scope>NUCLEOTIDE SEQUENCE</scope>
    <source>
        <strain evidence="2">Hildebrandi</strain>
    </source>
</reference>
<accession>A0A9K3K742</accession>
<evidence type="ECO:0000313" key="5">
    <source>
        <dbReference type="Proteomes" id="UP000693970"/>
    </source>
</evidence>
<dbReference type="Proteomes" id="UP000693970">
    <property type="component" value="Unassembled WGS sequence"/>
</dbReference>
<organism evidence="2 5">
    <name type="scientific">Nitzschia inconspicua</name>
    <dbReference type="NCBI Taxonomy" id="303405"/>
    <lineage>
        <taxon>Eukaryota</taxon>
        <taxon>Sar</taxon>
        <taxon>Stramenopiles</taxon>
        <taxon>Ochrophyta</taxon>
        <taxon>Bacillariophyta</taxon>
        <taxon>Bacillariophyceae</taxon>
        <taxon>Bacillariophycidae</taxon>
        <taxon>Bacillariales</taxon>
        <taxon>Bacillariaceae</taxon>
        <taxon>Nitzschia</taxon>
    </lineage>
</organism>
<keyword evidence="5" id="KW-1185">Reference proteome</keyword>
<name>A0A9K3K742_9STRA</name>
<evidence type="ECO:0000313" key="3">
    <source>
        <dbReference type="EMBL" id="KAG7339553.1"/>
    </source>
</evidence>
<sequence>MMKITTKITVITFVTSLAILALNIVLLTHIVNTTTTTTGTTTSRIGSDFFFSSFQSVTETISIRDRQLQQQQSHSNSTSSSTTSTLPNGRLLRYPRTLMGIFSSDSYNDATYRSRHRKLFHEIWKDSRVCTVRQFQHNGTVRDNCQLIYTFIMGGNPHPDAPTQLWEDTSSHPLLLSKMENASRDDIHREDVTLLNIRENMNEGKSPTFFFYASTVMDQFLNTDTPIDYAMKLDADSILHLHDYFLFAHEHLPPSPYNVNIFTGALRDKAGWPKDVHPPEDMARLESFWGNEFDGVHLYLAGQCYLMSYDLCKFVSEEAPFSKTRIGPGGYLEGHEDHDVSAMVFHSPTPIHMITIGKSQRFWEHPVKGQPRWTRIEKRERARMNQQIWQGKRLRIY</sequence>
<proteinExistence type="predicted"/>
<dbReference type="EMBL" id="JAGRRH010000008">
    <property type="protein sequence ID" value="KAG7365669.1"/>
    <property type="molecule type" value="Genomic_DNA"/>
</dbReference>
<evidence type="ECO:0008006" key="6">
    <source>
        <dbReference type="Google" id="ProtNLM"/>
    </source>
</evidence>
<dbReference type="EMBL" id="JAGRRH010000032">
    <property type="protein sequence ID" value="KAG7339553.1"/>
    <property type="molecule type" value="Genomic_DNA"/>
</dbReference>
<reference evidence="2" key="2">
    <citation type="submission" date="2021-04" db="EMBL/GenBank/DDBJ databases">
        <authorList>
            <person name="Podell S."/>
        </authorList>
    </citation>
    <scope>NUCLEOTIDE SEQUENCE</scope>
    <source>
        <strain evidence="2">Hildebrandi</strain>
    </source>
</reference>
<feature type="region of interest" description="Disordered" evidence="1">
    <location>
        <begin position="65"/>
        <end position="89"/>
    </location>
</feature>
<evidence type="ECO:0000256" key="1">
    <source>
        <dbReference type="SAM" id="MobiDB-lite"/>
    </source>
</evidence>
<protein>
    <recommendedName>
        <fullName evidence="6">Hexosyltransferase</fullName>
    </recommendedName>
</protein>
<dbReference type="EMBL" id="JAGRRH010000062">
    <property type="protein sequence ID" value="KAG7338198.1"/>
    <property type="molecule type" value="Genomic_DNA"/>
</dbReference>
<dbReference type="AlphaFoldDB" id="A0A9K3K742"/>
<evidence type="ECO:0000313" key="4">
    <source>
        <dbReference type="EMBL" id="KAG7365669.1"/>
    </source>
</evidence>
<comment type="caution">
    <text evidence="2">The sequence shown here is derived from an EMBL/GenBank/DDBJ whole genome shotgun (WGS) entry which is preliminary data.</text>
</comment>
<feature type="compositionally biased region" description="Low complexity" evidence="1">
    <location>
        <begin position="69"/>
        <end position="85"/>
    </location>
</feature>
<evidence type="ECO:0000313" key="2">
    <source>
        <dbReference type="EMBL" id="KAG7338198.1"/>
    </source>
</evidence>
<gene>
    <name evidence="2" type="ORF">IV203_002603</name>
    <name evidence="4" type="ORF">IV203_025110</name>
    <name evidence="3" type="ORF">IV203_025146</name>
</gene>
<dbReference type="OrthoDB" id="42006at2759"/>